<keyword evidence="2" id="KW-0732">Signal</keyword>
<evidence type="ECO:0000256" key="2">
    <source>
        <dbReference type="SAM" id="SignalP"/>
    </source>
</evidence>
<dbReference type="RefSeq" id="WP_177503630.1">
    <property type="nucleotide sequence ID" value="NZ_JACSNR010000005.1"/>
</dbReference>
<sequence>MKKLMAAVLAAMMVLSLSACSSNSDQGESSSSTASQNSSSSSQASEVTADSLAQKMVEATTFNDEVIAISADVVPNYYTIPDSVEDYAVYMCPTGATVEEISVFRTSDAAAVEEMIQTHLDARKTEYESYRPDEVKKLDGAAVVKSGDYVAVIIADDTAAAEAAFEAELGA</sequence>
<protein>
    <submittedName>
        <fullName evidence="3">DUF4358 domain-containing protein</fullName>
    </submittedName>
</protein>
<reference evidence="3 4" key="1">
    <citation type="journal article" date="2021" name="Sci. Rep.">
        <title>The distribution of antibiotic resistance genes in chicken gut microbiota commensals.</title>
        <authorList>
            <person name="Juricova H."/>
            <person name="Matiasovicova J."/>
            <person name="Kubasova T."/>
            <person name="Cejkova D."/>
            <person name="Rychlik I."/>
        </authorList>
    </citation>
    <scope>NUCLEOTIDE SEQUENCE [LARGE SCALE GENOMIC DNA]</scope>
    <source>
        <strain evidence="3 4">An564</strain>
    </source>
</reference>
<organism evidence="3 4">
    <name type="scientific">Hydrogenoanaerobacterium saccharovorans</name>
    <dbReference type="NCBI Taxonomy" id="474960"/>
    <lineage>
        <taxon>Bacteria</taxon>
        <taxon>Bacillati</taxon>
        <taxon>Bacillota</taxon>
        <taxon>Clostridia</taxon>
        <taxon>Eubacteriales</taxon>
        <taxon>Oscillospiraceae</taxon>
        <taxon>Hydrogenoanaerobacterium</taxon>
    </lineage>
</organism>
<gene>
    <name evidence="3" type="ORF">H9X81_06415</name>
</gene>
<feature type="chain" id="PRO_5045717951" evidence="2">
    <location>
        <begin position="22"/>
        <end position="171"/>
    </location>
</feature>
<accession>A0ABS2GLF8</accession>
<evidence type="ECO:0000313" key="3">
    <source>
        <dbReference type="EMBL" id="MBM6923320.1"/>
    </source>
</evidence>
<comment type="caution">
    <text evidence="3">The sequence shown here is derived from an EMBL/GenBank/DDBJ whole genome shotgun (WGS) entry which is preliminary data.</text>
</comment>
<dbReference type="InterPro" id="IPR025648">
    <property type="entry name" value="DUF4358"/>
</dbReference>
<feature type="region of interest" description="Disordered" evidence="1">
    <location>
        <begin position="25"/>
        <end position="46"/>
    </location>
</feature>
<evidence type="ECO:0000313" key="4">
    <source>
        <dbReference type="Proteomes" id="UP000724149"/>
    </source>
</evidence>
<proteinExistence type="predicted"/>
<dbReference type="Pfam" id="PF14270">
    <property type="entry name" value="DUF4358"/>
    <property type="match status" value="1"/>
</dbReference>
<dbReference type="PROSITE" id="PS51257">
    <property type="entry name" value="PROKAR_LIPOPROTEIN"/>
    <property type="match status" value="1"/>
</dbReference>
<evidence type="ECO:0000256" key="1">
    <source>
        <dbReference type="SAM" id="MobiDB-lite"/>
    </source>
</evidence>
<feature type="signal peptide" evidence="2">
    <location>
        <begin position="1"/>
        <end position="21"/>
    </location>
</feature>
<name>A0ABS2GLF8_9FIRM</name>
<dbReference type="EMBL" id="JACSNR010000005">
    <property type="protein sequence ID" value="MBM6923320.1"/>
    <property type="molecule type" value="Genomic_DNA"/>
</dbReference>
<dbReference type="Proteomes" id="UP000724149">
    <property type="component" value="Unassembled WGS sequence"/>
</dbReference>
<keyword evidence="4" id="KW-1185">Reference proteome</keyword>